<dbReference type="GO" id="GO:0033290">
    <property type="term" value="C:eukaryotic 48S preinitiation complex"/>
    <property type="evidence" value="ECO:0007669"/>
    <property type="project" value="UniProtKB-UniRule"/>
</dbReference>
<dbReference type="GO" id="GO:0001732">
    <property type="term" value="P:formation of cytoplasmic translation initiation complex"/>
    <property type="evidence" value="ECO:0007669"/>
    <property type="project" value="UniProtKB-UniRule"/>
</dbReference>
<dbReference type="PANTHER" id="PTHR15350">
    <property type="entry name" value="COP9 SIGNALOSOME COMPLEX SUBUNIT 7/DENDRITIC CELL PROTEIN GA17"/>
    <property type="match status" value="1"/>
</dbReference>
<dbReference type="PROSITE" id="PS50250">
    <property type="entry name" value="PCI"/>
    <property type="match status" value="1"/>
</dbReference>
<dbReference type="EMBL" id="ONZQ02000004">
    <property type="protein sequence ID" value="SPO00815.1"/>
    <property type="molecule type" value="Genomic_DNA"/>
</dbReference>
<name>A0AAE8MUZ3_9PEZI</name>
<reference evidence="8" key="1">
    <citation type="submission" date="2018-03" db="EMBL/GenBank/DDBJ databases">
        <authorList>
            <person name="Guldener U."/>
        </authorList>
    </citation>
    <scope>NUCLEOTIDE SEQUENCE</scope>
</reference>
<evidence type="ECO:0000256" key="1">
    <source>
        <dbReference type="ARBA" id="ARBA00008482"/>
    </source>
</evidence>
<dbReference type="PANTHER" id="PTHR15350:SF2">
    <property type="entry name" value="EUKARYOTIC TRANSLATION INITIATION FACTOR 3 SUBUNIT M"/>
    <property type="match status" value="1"/>
</dbReference>
<feature type="region of interest" description="Disordered" evidence="6">
    <location>
        <begin position="394"/>
        <end position="437"/>
    </location>
</feature>
<evidence type="ECO:0000256" key="3">
    <source>
        <dbReference type="ARBA" id="ARBA00022540"/>
    </source>
</evidence>
<evidence type="ECO:0000256" key="6">
    <source>
        <dbReference type="SAM" id="MobiDB-lite"/>
    </source>
</evidence>
<keyword evidence="2 5" id="KW-0963">Cytoplasm</keyword>
<dbReference type="GO" id="GO:0071541">
    <property type="term" value="C:eukaryotic translation initiation factor 3 complex, eIF3m"/>
    <property type="evidence" value="ECO:0007669"/>
    <property type="project" value="UniProtKB-UniRule"/>
</dbReference>
<dbReference type="SMART" id="SM00088">
    <property type="entry name" value="PINT"/>
    <property type="match status" value="1"/>
</dbReference>
<comment type="similarity">
    <text evidence="1">Belongs to the CSN7/EIF3M family. CSN7 subfamily.</text>
</comment>
<feature type="compositionally biased region" description="Basic and acidic residues" evidence="6">
    <location>
        <begin position="394"/>
        <end position="408"/>
    </location>
</feature>
<evidence type="ECO:0000256" key="5">
    <source>
        <dbReference type="HAMAP-Rule" id="MF_03012"/>
    </source>
</evidence>
<dbReference type="HAMAP" id="MF_03012">
    <property type="entry name" value="eIF3m"/>
    <property type="match status" value="1"/>
</dbReference>
<keyword evidence="3 5" id="KW-0396">Initiation factor</keyword>
<proteinExistence type="inferred from homology"/>
<dbReference type="Pfam" id="PF01399">
    <property type="entry name" value="PCI"/>
    <property type="match status" value="1"/>
</dbReference>
<evidence type="ECO:0000313" key="8">
    <source>
        <dbReference type="EMBL" id="SPO00815.1"/>
    </source>
</evidence>
<evidence type="ECO:0000256" key="4">
    <source>
        <dbReference type="ARBA" id="ARBA00022917"/>
    </source>
</evidence>
<keyword evidence="4 5" id="KW-0648">Protein biosynthesis</keyword>
<dbReference type="InterPro" id="IPR000717">
    <property type="entry name" value="PCI_dom"/>
</dbReference>
<evidence type="ECO:0000259" key="7">
    <source>
        <dbReference type="PROSITE" id="PS50250"/>
    </source>
</evidence>
<dbReference type="GO" id="GO:0003743">
    <property type="term" value="F:translation initiation factor activity"/>
    <property type="evidence" value="ECO:0007669"/>
    <property type="project" value="UniProtKB-UniRule"/>
</dbReference>
<evidence type="ECO:0000313" key="9">
    <source>
        <dbReference type="Proteomes" id="UP001187682"/>
    </source>
</evidence>
<dbReference type="Pfam" id="PF18005">
    <property type="entry name" value="eIF3m_C_helix"/>
    <property type="match status" value="1"/>
</dbReference>
<dbReference type="InterPro" id="IPR045237">
    <property type="entry name" value="COPS7/eIF3m"/>
</dbReference>
<dbReference type="InterPro" id="IPR040750">
    <property type="entry name" value="eIF3m_C_helix"/>
</dbReference>
<comment type="similarity">
    <text evidence="5">Belongs to the eIF-3 subunit M family.</text>
</comment>
<dbReference type="InterPro" id="IPR027528">
    <property type="entry name" value="eIF3m"/>
</dbReference>
<evidence type="ECO:0000256" key="2">
    <source>
        <dbReference type="ARBA" id="ARBA00022490"/>
    </source>
</evidence>
<organism evidence="8 9">
    <name type="scientific">Cephalotrichum gorgonifer</name>
    <dbReference type="NCBI Taxonomy" id="2041049"/>
    <lineage>
        <taxon>Eukaryota</taxon>
        <taxon>Fungi</taxon>
        <taxon>Dikarya</taxon>
        <taxon>Ascomycota</taxon>
        <taxon>Pezizomycotina</taxon>
        <taxon>Sordariomycetes</taxon>
        <taxon>Hypocreomycetidae</taxon>
        <taxon>Microascales</taxon>
        <taxon>Microascaceae</taxon>
        <taxon>Cephalotrichum</taxon>
    </lineage>
</organism>
<comment type="caution">
    <text evidence="8">The sequence shown here is derived from an EMBL/GenBank/DDBJ whole genome shotgun (WGS) entry which is preliminary data.</text>
</comment>
<dbReference type="AlphaFoldDB" id="A0AAE8MUZ3"/>
<dbReference type="Proteomes" id="UP001187682">
    <property type="component" value="Unassembled WGS sequence"/>
</dbReference>
<comment type="subunit">
    <text evidence="5">Component of the eukaryotic translation initiation factor 3 (eIF-3) complex.</text>
</comment>
<comment type="subcellular location">
    <subcellularLocation>
        <location evidence="5">Cytoplasm</location>
    </subcellularLocation>
</comment>
<accession>A0AAE8MUZ3</accession>
<dbReference type="GO" id="GO:0016282">
    <property type="term" value="C:eukaryotic 43S preinitiation complex"/>
    <property type="evidence" value="ECO:0007669"/>
    <property type="project" value="UniProtKB-UniRule"/>
</dbReference>
<keyword evidence="9" id="KW-1185">Reference proteome</keyword>
<sequence>MAVTATQQAQPQLVCLDSTFEELALEMAECLHITDDIKPLVEKSQKEEVLSKLVQSSAALNAVPEKDYTAASNLMTHLVLQSQDPRRHLPALCGNFAKPITTSPHNGVGLSLNALTTVFNLLPADNPIRARVFMEILKFLKRHGMFETLRPYLPHLEQWNETWGTDDEFQREMYEEISDIAAEAGFGEESYRYILKALRSFDSDDKEELSSEEAQNLAIRAIRTVLLSNSHYLFQDLRGIPCVEALSDSHPIYYQLLEIFAEQDLEDFSDFNEEHEGWLEKQDLDHDKLYRKMRLLTFASLAAATPSREIPYAKIVKALRIPEEEVEMWTIDTIRAGLVQGKLSQQRKVLLVHKVTYRVFGTKQWQELSTRVDNWKSTLSTVLDTLLQGRAEVKAQQERDAQDVERKVAQSSGAQSGRGGGGRYQGRQHKERSENAD</sequence>
<feature type="domain" description="PCI" evidence="7">
    <location>
        <begin position="186"/>
        <end position="357"/>
    </location>
</feature>
<protein>
    <recommendedName>
        <fullName evidence="5">Eukaryotic translation initiation factor 3 subunit M</fullName>
        <shortName evidence="5">eIF3m</shortName>
    </recommendedName>
</protein>
<gene>
    <name evidence="8" type="ORF">DNG_03563</name>
</gene>
<comment type="function">
    <text evidence="5">Component of the eukaryotic translation initiation factor 3 (eIF-3) complex, which is involved in protein synthesis of a specialized repertoire of mRNAs and, together with other initiation factors, stimulates binding of mRNA and methionyl-tRNAi to the 40S ribosome. The eIF-3 complex specifically targets and initiates translation of a subset of mRNAs involved in cell proliferation.</text>
</comment>